<dbReference type="InterPro" id="IPR014729">
    <property type="entry name" value="Rossmann-like_a/b/a_fold"/>
</dbReference>
<name>A0AAD5S9J5_9FUNG</name>
<dbReference type="AlphaFoldDB" id="A0AAD5S9J5"/>
<comment type="caution">
    <text evidence="1">The sequence shown here is derived from an EMBL/GenBank/DDBJ whole genome shotgun (WGS) entry which is preliminary data.</text>
</comment>
<evidence type="ECO:0000313" key="2">
    <source>
        <dbReference type="Proteomes" id="UP001212841"/>
    </source>
</evidence>
<dbReference type="SUPFAM" id="SSF52402">
    <property type="entry name" value="Adenine nucleotide alpha hydrolases-like"/>
    <property type="match status" value="1"/>
</dbReference>
<evidence type="ECO:0000313" key="1">
    <source>
        <dbReference type="EMBL" id="KAJ3048247.1"/>
    </source>
</evidence>
<protein>
    <recommendedName>
        <fullName evidence="3">UspA domain-containing protein</fullName>
    </recommendedName>
</protein>
<gene>
    <name evidence="1" type="ORF">HK097_010744</name>
</gene>
<dbReference type="EMBL" id="JADGJD010000824">
    <property type="protein sequence ID" value="KAJ3048247.1"/>
    <property type="molecule type" value="Genomic_DNA"/>
</dbReference>
<dbReference type="Proteomes" id="UP001212841">
    <property type="component" value="Unassembled WGS sequence"/>
</dbReference>
<evidence type="ECO:0008006" key="3">
    <source>
        <dbReference type="Google" id="ProtNLM"/>
    </source>
</evidence>
<dbReference type="Gene3D" id="3.40.50.620">
    <property type="entry name" value="HUPs"/>
    <property type="match status" value="1"/>
</dbReference>
<organism evidence="1 2">
    <name type="scientific">Rhizophlyctis rosea</name>
    <dbReference type="NCBI Taxonomy" id="64517"/>
    <lineage>
        <taxon>Eukaryota</taxon>
        <taxon>Fungi</taxon>
        <taxon>Fungi incertae sedis</taxon>
        <taxon>Chytridiomycota</taxon>
        <taxon>Chytridiomycota incertae sedis</taxon>
        <taxon>Chytridiomycetes</taxon>
        <taxon>Rhizophlyctidales</taxon>
        <taxon>Rhizophlyctidaceae</taxon>
        <taxon>Rhizophlyctis</taxon>
    </lineage>
</organism>
<reference evidence="1" key="1">
    <citation type="submission" date="2020-05" db="EMBL/GenBank/DDBJ databases">
        <title>Phylogenomic resolution of chytrid fungi.</title>
        <authorList>
            <person name="Stajich J.E."/>
            <person name="Amses K."/>
            <person name="Simmons R."/>
            <person name="Seto K."/>
            <person name="Myers J."/>
            <person name="Bonds A."/>
            <person name="Quandt C.A."/>
            <person name="Barry K."/>
            <person name="Liu P."/>
            <person name="Grigoriev I."/>
            <person name="Longcore J.E."/>
            <person name="James T.Y."/>
        </authorList>
    </citation>
    <scope>NUCLEOTIDE SEQUENCE</scope>
    <source>
        <strain evidence="1">JEL0318</strain>
    </source>
</reference>
<accession>A0AAD5S9J5</accession>
<proteinExistence type="predicted"/>
<sequence>MTPSTPLTPTPVKGKTVFVAMDESLSSANSLKWALKNCLNDGDLCVVLSVVERKEDEYPRRERMNSLLSVIREPYSKGIRFSLRVISSDDVGFAIVEQTTRHHPSSLVLSHSLHSSLIGVSSYLYPEPQYAQTHSPLVSYLLENVPPSVPVLTVRYIPPEQVEDGADRRKKAESVWDL</sequence>
<keyword evidence="2" id="KW-1185">Reference proteome</keyword>